<dbReference type="InterPro" id="IPR012340">
    <property type="entry name" value="NA-bd_OB-fold"/>
</dbReference>
<keyword evidence="6" id="KW-0436">Ligase</keyword>
<evidence type="ECO:0000313" key="6">
    <source>
        <dbReference type="RefSeq" id="XP_010518551.1"/>
    </source>
</evidence>
<dbReference type="GeneID" id="104793821"/>
<protein>
    <submittedName>
        <fullName evidence="6">LOW QUALITY PROTEIN: asparagine--tRNA ligase, cytoplasmic 1</fullName>
    </submittedName>
</protein>
<name>A0ABM0ZP85_CAMSA</name>
<evidence type="ECO:0000313" key="5">
    <source>
        <dbReference type="Proteomes" id="UP000694864"/>
    </source>
</evidence>
<organism evidence="5 6">
    <name type="scientific">Camelina sativa</name>
    <name type="common">False flax</name>
    <name type="synonym">Myagrum sativum</name>
    <dbReference type="NCBI Taxonomy" id="90675"/>
    <lineage>
        <taxon>Eukaryota</taxon>
        <taxon>Viridiplantae</taxon>
        <taxon>Streptophyta</taxon>
        <taxon>Embryophyta</taxon>
        <taxon>Tracheophyta</taxon>
        <taxon>Spermatophyta</taxon>
        <taxon>Magnoliopsida</taxon>
        <taxon>eudicotyledons</taxon>
        <taxon>Gunneridae</taxon>
        <taxon>Pentapetalae</taxon>
        <taxon>rosids</taxon>
        <taxon>malvids</taxon>
        <taxon>Brassicales</taxon>
        <taxon>Brassicaceae</taxon>
        <taxon>Camelineae</taxon>
        <taxon>Camelina</taxon>
    </lineage>
</organism>
<dbReference type="PANTHER" id="PTHR22594">
    <property type="entry name" value="ASPARTYL/LYSYL-TRNA SYNTHETASE"/>
    <property type="match status" value="1"/>
</dbReference>
<dbReference type="Pfam" id="PF01336">
    <property type="entry name" value="tRNA_anti-codon"/>
    <property type="match status" value="1"/>
</dbReference>
<feature type="region of interest" description="Disordered" evidence="3">
    <location>
        <begin position="1"/>
        <end position="24"/>
    </location>
</feature>
<evidence type="ECO:0000256" key="2">
    <source>
        <dbReference type="ARBA" id="ARBA00023146"/>
    </source>
</evidence>
<dbReference type="SUPFAM" id="SSF50249">
    <property type="entry name" value="Nucleic acid-binding proteins"/>
    <property type="match status" value="1"/>
</dbReference>
<evidence type="ECO:0000256" key="3">
    <source>
        <dbReference type="SAM" id="MobiDB-lite"/>
    </source>
</evidence>
<keyword evidence="5" id="KW-1185">Reference proteome</keyword>
<feature type="compositionally biased region" description="Polar residues" evidence="3">
    <location>
        <begin position="14"/>
        <end position="24"/>
    </location>
</feature>
<keyword evidence="2" id="KW-0030">Aminoacyl-tRNA synthetase</keyword>
<reference evidence="6" key="2">
    <citation type="submission" date="2025-08" db="UniProtKB">
        <authorList>
            <consortium name="RefSeq"/>
        </authorList>
    </citation>
    <scope>IDENTIFICATION</scope>
    <source>
        <tissue evidence="6">Leaf</tissue>
    </source>
</reference>
<dbReference type="InterPro" id="IPR004365">
    <property type="entry name" value="NA-bd_OB_tRNA"/>
</dbReference>
<evidence type="ECO:0000256" key="1">
    <source>
        <dbReference type="ARBA" id="ARBA00022917"/>
    </source>
</evidence>
<evidence type="ECO:0000259" key="4">
    <source>
        <dbReference type="Pfam" id="PF01336"/>
    </source>
</evidence>
<dbReference type="RefSeq" id="XP_010518551.1">
    <property type="nucleotide sequence ID" value="XM_010520249.1"/>
</dbReference>
<keyword evidence="1" id="KW-0648">Protein biosynthesis</keyword>
<feature type="domain" description="OB" evidence="4">
    <location>
        <begin position="49"/>
        <end position="131"/>
    </location>
</feature>
<reference evidence="5" key="1">
    <citation type="journal article" date="2014" name="Nat. Commun.">
        <title>The emerging biofuel crop Camelina sativa retains a highly undifferentiated hexaploid genome structure.</title>
        <authorList>
            <person name="Kagale S."/>
            <person name="Koh C."/>
            <person name="Nixon J."/>
            <person name="Bollina V."/>
            <person name="Clarke W.E."/>
            <person name="Tuteja R."/>
            <person name="Spillane C."/>
            <person name="Robinson S.J."/>
            <person name="Links M.G."/>
            <person name="Clarke C."/>
            <person name="Higgins E.E."/>
            <person name="Huebert T."/>
            <person name="Sharpe A.G."/>
            <person name="Parkin I.A."/>
        </authorList>
    </citation>
    <scope>NUCLEOTIDE SEQUENCE [LARGE SCALE GENOMIC DNA]</scope>
    <source>
        <strain evidence="5">cv. DH55</strain>
    </source>
</reference>
<proteinExistence type="predicted"/>
<dbReference type="Proteomes" id="UP000694864">
    <property type="component" value="Chromosome 6"/>
</dbReference>
<accession>A0ABM0ZP85</accession>
<dbReference type="GO" id="GO:0016874">
    <property type="term" value="F:ligase activity"/>
    <property type="evidence" value="ECO:0007669"/>
    <property type="project" value="UniProtKB-KW"/>
</dbReference>
<sequence>MVHIDRIPSPNKDGASSSTVQKSPFSSRTRIRWILDRPDDGAGLAGQKVQISGWVKSGREQGKGTFAFLEVNDGTCAANLQIKVDASVVHSHLSKLVATGTSLTVDGCLKLPPQGKDTKQKIELSAEKVTDVGTVDPVKYPIHKKKLTLEHLRDHTNFRARTTTMAAVTRIRREITLFN</sequence>
<gene>
    <name evidence="6" type="primary">LOC104793821</name>
</gene>
<dbReference type="Gene3D" id="2.40.50.140">
    <property type="entry name" value="Nucleic acid-binding proteins"/>
    <property type="match status" value="1"/>
</dbReference>
<dbReference type="CDD" id="cd04318">
    <property type="entry name" value="EcAsnRS_like_N"/>
    <property type="match status" value="1"/>
</dbReference>
<dbReference type="PANTHER" id="PTHR22594:SF54">
    <property type="entry name" value="ASPARAGINE--TRNA LIGASE, CYTOPLASMIC 1-RELATED"/>
    <property type="match status" value="1"/>
</dbReference>